<evidence type="ECO:0000256" key="8">
    <source>
        <dbReference type="ARBA" id="ARBA00022759"/>
    </source>
</evidence>
<dbReference type="InterPro" id="IPR036866">
    <property type="entry name" value="RibonucZ/Hydroxyglut_hydro"/>
</dbReference>
<comment type="caution">
    <text evidence="11">The sequence shown here is derived from an EMBL/GenBank/DDBJ whole genome shotgun (WGS) entry which is preliminary data.</text>
</comment>
<dbReference type="EMBL" id="WTPW01003659">
    <property type="protein sequence ID" value="KAF0335808.1"/>
    <property type="molecule type" value="Genomic_DNA"/>
</dbReference>
<dbReference type="PANTHER" id="PTHR12553:SF49">
    <property type="entry name" value="ZINC PHOSPHODIESTERASE ELAC PROTEIN 2"/>
    <property type="match status" value="1"/>
</dbReference>
<sequence length="201" mass="22399">MVTFQLKKACSEYKGKFDPAVAKNLGLRARPNQLIFIVLDVLSTSYISSICAFPELATYQMDNKDLQPQIIIHMLEEVAKANTKATRNDVIVITLGTGSALPAKYRNVSSMLHTMPNNGCILLSVGEGTFAALLRFFGSCGKSYNEGQYSIEEFFDSFKCIFISHMHAVHCLGIVGILSKWNLKRYSNAFIHIVGPPKLWK</sequence>
<dbReference type="EC" id="3.1.26.11" evidence="4"/>
<keyword evidence="8" id="KW-0255">Endonuclease</keyword>
<evidence type="ECO:0000256" key="9">
    <source>
        <dbReference type="ARBA" id="ARBA00022801"/>
    </source>
</evidence>
<comment type="catalytic activity">
    <reaction evidence="1">
        <text>Endonucleolytic cleavage of RNA, removing extra 3' nucleotides from tRNA precursor, generating 3' termini of tRNAs. A 3'-hydroxy group is left at the tRNA terminus and a 5'-phosphoryl group is left at the trailer molecule.</text>
        <dbReference type="EC" id="3.1.26.11"/>
    </reaction>
</comment>
<evidence type="ECO:0000256" key="2">
    <source>
        <dbReference type="ARBA" id="ARBA00001947"/>
    </source>
</evidence>
<evidence type="ECO:0000313" key="12">
    <source>
        <dbReference type="Proteomes" id="UP000439903"/>
    </source>
</evidence>
<dbReference type="GO" id="GO:1990180">
    <property type="term" value="P:mitochondrial tRNA 3'-end processing"/>
    <property type="evidence" value="ECO:0007669"/>
    <property type="project" value="TreeGrafter"/>
</dbReference>
<dbReference type="GO" id="GO:0005739">
    <property type="term" value="C:mitochondrion"/>
    <property type="evidence" value="ECO:0007669"/>
    <property type="project" value="TreeGrafter"/>
</dbReference>
<protein>
    <recommendedName>
        <fullName evidence="4">ribonuclease Z</fullName>
        <ecNumber evidence="4">3.1.26.11</ecNumber>
    </recommendedName>
</protein>
<evidence type="ECO:0000256" key="7">
    <source>
        <dbReference type="ARBA" id="ARBA00022723"/>
    </source>
</evidence>
<keyword evidence="6" id="KW-0540">Nuclease</keyword>
<proteinExistence type="inferred from homology"/>
<evidence type="ECO:0000256" key="5">
    <source>
        <dbReference type="ARBA" id="ARBA00022694"/>
    </source>
</evidence>
<gene>
    <name evidence="11" type="ORF">F8M41_016674</name>
</gene>
<dbReference type="InterPro" id="IPR047151">
    <property type="entry name" value="RNZ2-like"/>
</dbReference>
<dbReference type="GO" id="GO:0046872">
    <property type="term" value="F:metal ion binding"/>
    <property type="evidence" value="ECO:0007669"/>
    <property type="project" value="UniProtKB-KW"/>
</dbReference>
<dbReference type="SUPFAM" id="SSF56281">
    <property type="entry name" value="Metallo-hydrolase/oxidoreductase"/>
    <property type="match status" value="1"/>
</dbReference>
<keyword evidence="5" id="KW-0819">tRNA processing</keyword>
<evidence type="ECO:0000313" key="11">
    <source>
        <dbReference type="EMBL" id="KAF0335808.1"/>
    </source>
</evidence>
<keyword evidence="7" id="KW-0479">Metal-binding</keyword>
<keyword evidence="9" id="KW-0378">Hydrolase</keyword>
<accession>A0A8H3WVJ9</accession>
<evidence type="ECO:0000256" key="10">
    <source>
        <dbReference type="ARBA" id="ARBA00022833"/>
    </source>
</evidence>
<evidence type="ECO:0000256" key="3">
    <source>
        <dbReference type="ARBA" id="ARBA00007823"/>
    </source>
</evidence>
<dbReference type="Gene3D" id="3.60.15.10">
    <property type="entry name" value="Ribonuclease Z/Hydroxyacylglutathione hydrolase-like"/>
    <property type="match status" value="1"/>
</dbReference>
<organism evidence="11 12">
    <name type="scientific">Gigaspora margarita</name>
    <dbReference type="NCBI Taxonomy" id="4874"/>
    <lineage>
        <taxon>Eukaryota</taxon>
        <taxon>Fungi</taxon>
        <taxon>Fungi incertae sedis</taxon>
        <taxon>Mucoromycota</taxon>
        <taxon>Glomeromycotina</taxon>
        <taxon>Glomeromycetes</taxon>
        <taxon>Diversisporales</taxon>
        <taxon>Gigasporaceae</taxon>
        <taxon>Gigaspora</taxon>
    </lineage>
</organism>
<keyword evidence="12" id="KW-1185">Reference proteome</keyword>
<dbReference type="GO" id="GO:0042781">
    <property type="term" value="F:3'-tRNA processing endoribonuclease activity"/>
    <property type="evidence" value="ECO:0007669"/>
    <property type="project" value="UniProtKB-EC"/>
</dbReference>
<dbReference type="AlphaFoldDB" id="A0A8H3WVJ9"/>
<name>A0A8H3WVJ9_GIGMA</name>
<comment type="similarity">
    <text evidence="3">Belongs to the RNase Z family.</text>
</comment>
<dbReference type="Proteomes" id="UP000439903">
    <property type="component" value="Unassembled WGS sequence"/>
</dbReference>
<evidence type="ECO:0000256" key="6">
    <source>
        <dbReference type="ARBA" id="ARBA00022722"/>
    </source>
</evidence>
<evidence type="ECO:0000256" key="4">
    <source>
        <dbReference type="ARBA" id="ARBA00012477"/>
    </source>
</evidence>
<dbReference type="PANTHER" id="PTHR12553">
    <property type="entry name" value="ZINC PHOSPHODIESTERASE ELAC PROTEIN 2"/>
    <property type="match status" value="1"/>
</dbReference>
<comment type="cofactor">
    <cofactor evidence="2">
        <name>Zn(2+)</name>
        <dbReference type="ChEBI" id="CHEBI:29105"/>
    </cofactor>
</comment>
<evidence type="ECO:0000256" key="1">
    <source>
        <dbReference type="ARBA" id="ARBA00000402"/>
    </source>
</evidence>
<reference evidence="11 12" key="1">
    <citation type="journal article" date="2019" name="Environ. Microbiol.">
        <title>At the nexus of three kingdoms: the genome of the mycorrhizal fungus Gigaspora margarita provides insights into plant, endobacterial and fungal interactions.</title>
        <authorList>
            <person name="Venice F."/>
            <person name="Ghignone S."/>
            <person name="Salvioli di Fossalunga A."/>
            <person name="Amselem J."/>
            <person name="Novero M."/>
            <person name="Xianan X."/>
            <person name="Sedzielewska Toro K."/>
            <person name="Morin E."/>
            <person name="Lipzen A."/>
            <person name="Grigoriev I.V."/>
            <person name="Henrissat B."/>
            <person name="Martin F.M."/>
            <person name="Bonfante P."/>
        </authorList>
    </citation>
    <scope>NUCLEOTIDE SEQUENCE [LARGE SCALE GENOMIC DNA]</scope>
    <source>
        <strain evidence="11 12">BEG34</strain>
    </source>
</reference>
<dbReference type="OrthoDB" id="527344at2759"/>
<keyword evidence="10" id="KW-0862">Zinc</keyword>